<keyword evidence="1" id="KW-1185">Reference proteome</keyword>
<organism evidence="1 2">
    <name type="scientific">Danio rerio</name>
    <name type="common">Zebrafish</name>
    <name type="synonym">Brachydanio rerio</name>
    <dbReference type="NCBI Taxonomy" id="7955"/>
    <lineage>
        <taxon>Eukaryota</taxon>
        <taxon>Metazoa</taxon>
        <taxon>Chordata</taxon>
        <taxon>Craniata</taxon>
        <taxon>Vertebrata</taxon>
        <taxon>Euteleostomi</taxon>
        <taxon>Actinopterygii</taxon>
        <taxon>Neopterygii</taxon>
        <taxon>Teleostei</taxon>
        <taxon>Ostariophysi</taxon>
        <taxon>Cypriniformes</taxon>
        <taxon>Danionidae</taxon>
        <taxon>Danioninae</taxon>
        <taxon>Danio</taxon>
    </lineage>
</organism>
<protein>
    <submittedName>
        <fullName evidence="2">Uncharacterized protein isoform X5</fullName>
    </submittedName>
</protein>
<proteinExistence type="predicted"/>
<sequence length="674" mass="68052">MLLRNLVIASVAVVFLVSSVSAAPVEDKEPEENDFEAEEGEEELSEEEEDDDDSKGQHMKGAGSQQATTAPKGLGLTPGSGVVGESPNGHKLNGGTQTGQVSSSSTSTASGGANGGNGRDGYSHSSGSSSQDASYDGQDGSKSEIAPPGVGTGGAGANGGSGSKVPGTEGGVHSVSISIVSSGQGSSGHISAGHGSVMSSSQSSGRPSAGQTSDAAGVVSSEVQPTGSDGFSPQYENGETSQDGSQIEPPEIPETESNGNGHKQLLNGGETGFTGLDHFMAGTSQIQGTGGFDSFGASPHLAITGVIDQSSHDFLVGLMGGLGESFGPDTQTDGLDHMGLAFQVDSAAAGLSPGQSSSGGPVLDAPPDSAGPDYLSVDNGNGDYSHSVSTSDNGAPSKLPADTTDSSVVLDTASHPAHSFIDYSDGGADNNGADNGADSHDTNGNGNGRHKPVVDVQKGDPSGVHLDLSGAGAETHHTAGDHHTVSSLADAVGALGLSDHTLSPYADTTGHDGVTGAGAQTDMAGAAGEPVTDGQAQIDMTGQGHLAVTDGMPNYTDSVLATGTGFTDASETHSIMVQTDLPVTGGPFTAGSSQTDAMGTGQPGATEQTQPAACSVQYQQVNSTTHLVRVLKVQKMWNWKIPADFHMKPRVRFLRYRFQCTDQYAWQRNRQPAR</sequence>
<evidence type="ECO:0000313" key="2">
    <source>
        <dbReference type="RefSeq" id="XP_073786941.1"/>
    </source>
</evidence>
<name>A0AC58HY76_DANRE</name>
<dbReference type="Proteomes" id="UP000000437">
    <property type="component" value="Chromosome 19"/>
</dbReference>
<accession>A0AC58HY76</accession>
<dbReference type="RefSeq" id="XP_073786941.1">
    <property type="nucleotide sequence ID" value="XM_073930840.1"/>
</dbReference>
<reference evidence="2" key="1">
    <citation type="submission" date="2025-08" db="UniProtKB">
        <authorList>
            <consortium name="RefSeq"/>
        </authorList>
    </citation>
    <scope>IDENTIFICATION</scope>
    <source>
        <strain evidence="2">Tuebingen</strain>
        <tissue evidence="2">Fibroblasts and whole tissue</tissue>
    </source>
</reference>
<evidence type="ECO:0000313" key="1">
    <source>
        <dbReference type="Proteomes" id="UP000000437"/>
    </source>
</evidence>
<gene>
    <name evidence="2" type="primary">si:ch211-80h18.1</name>
    <name evidence="2" type="synonym">si:ct574549.1</name>
</gene>